<sequence length="476" mass="55483">MYVLDNKCEYDACENLDNKIVPFIKITQYPFVFSTSYGKCNLGKLTNIQKCPEKWDYFDTYIDVTQLPKVFDGNSCETPKLCQNVELVDQDVIIPSYEYRKYLSTWEKSDLYDRIKGYKCDSNQQLQEVPIENGSFIKDFKIVNACDQGFMKFPTKNANVYFDCNTKTSETCLPDMFFNGSECVNRIQNAFQFKGLDIFKFKELKANNWIEHRSSINLLNDKPQCNSDEEYLPVLNICTHRDCKVFSSIIRELKKPIKLDDTFQCVWEDPRIKKIEYEKPFNNVYLNFWTQSFTTSNSKQINCTEGHRVQTGNFILDSTLYTTCKYHQPFVFCPSSSTKKIEKVHTNTFACSPKPEVFSYKLPANQSIEIFTNEIANIIVPKDATYTINQNPPIIVKDEKIITINEIKQLKKNNFSFQANEVVTIEYNILSNNPPNTFFKNKVLKRVTNPYSILHDNGTIESDQLKFHDYTTINNL</sequence>
<comment type="caution">
    <text evidence="1">The sequence shown here is derived from an EMBL/GenBank/DDBJ whole genome shotgun (WGS) entry which is preliminary data.</text>
</comment>
<evidence type="ECO:0000313" key="2">
    <source>
        <dbReference type="Proteomes" id="UP000499080"/>
    </source>
</evidence>
<keyword evidence="2" id="KW-1185">Reference proteome</keyword>
<accession>A0A4Y2JQV5</accession>
<name>A0A4Y2JQV5_ARAVE</name>
<dbReference type="EMBL" id="BGPR01003736">
    <property type="protein sequence ID" value="GBM91819.1"/>
    <property type="molecule type" value="Genomic_DNA"/>
</dbReference>
<proteinExistence type="predicted"/>
<reference evidence="1 2" key="1">
    <citation type="journal article" date="2019" name="Sci. Rep.">
        <title>Orb-weaving spider Araneus ventricosus genome elucidates the spidroin gene catalogue.</title>
        <authorList>
            <person name="Kono N."/>
            <person name="Nakamura H."/>
            <person name="Ohtoshi R."/>
            <person name="Moran D.A.P."/>
            <person name="Shinohara A."/>
            <person name="Yoshida Y."/>
            <person name="Fujiwara M."/>
            <person name="Mori M."/>
            <person name="Tomita M."/>
            <person name="Arakawa K."/>
        </authorList>
    </citation>
    <scope>NUCLEOTIDE SEQUENCE [LARGE SCALE GENOMIC DNA]</scope>
</reference>
<protein>
    <submittedName>
        <fullName evidence="1">Uncharacterized protein</fullName>
    </submittedName>
</protein>
<dbReference type="AlphaFoldDB" id="A0A4Y2JQV5"/>
<gene>
    <name evidence="1" type="ORF">AVEN_15698_1</name>
</gene>
<organism evidence="1 2">
    <name type="scientific">Araneus ventricosus</name>
    <name type="common">Orbweaver spider</name>
    <name type="synonym">Epeira ventricosa</name>
    <dbReference type="NCBI Taxonomy" id="182803"/>
    <lineage>
        <taxon>Eukaryota</taxon>
        <taxon>Metazoa</taxon>
        <taxon>Ecdysozoa</taxon>
        <taxon>Arthropoda</taxon>
        <taxon>Chelicerata</taxon>
        <taxon>Arachnida</taxon>
        <taxon>Araneae</taxon>
        <taxon>Araneomorphae</taxon>
        <taxon>Entelegynae</taxon>
        <taxon>Araneoidea</taxon>
        <taxon>Araneidae</taxon>
        <taxon>Araneus</taxon>
    </lineage>
</organism>
<dbReference type="Proteomes" id="UP000499080">
    <property type="component" value="Unassembled WGS sequence"/>
</dbReference>
<evidence type="ECO:0000313" key="1">
    <source>
        <dbReference type="EMBL" id="GBM91819.1"/>
    </source>
</evidence>
<dbReference type="OrthoDB" id="6431932at2759"/>